<dbReference type="InterPro" id="IPR036683">
    <property type="entry name" value="CO_DH_flav_C_dom_sf"/>
</dbReference>
<comment type="caution">
    <text evidence="5">The sequence shown here is derived from an EMBL/GenBank/DDBJ whole genome shotgun (WGS) entry which is preliminary data.</text>
</comment>
<evidence type="ECO:0000313" key="5">
    <source>
        <dbReference type="EMBL" id="MDT8903297.1"/>
    </source>
</evidence>
<dbReference type="SUPFAM" id="SSF55447">
    <property type="entry name" value="CO dehydrogenase flavoprotein C-terminal domain-like"/>
    <property type="match status" value="1"/>
</dbReference>
<evidence type="ECO:0000313" key="6">
    <source>
        <dbReference type="Proteomes" id="UP001254848"/>
    </source>
</evidence>
<dbReference type="Gene3D" id="3.30.390.50">
    <property type="entry name" value="CO dehydrogenase flavoprotein, C-terminal domain"/>
    <property type="match status" value="1"/>
</dbReference>
<dbReference type="InterPro" id="IPR016166">
    <property type="entry name" value="FAD-bd_PCMH"/>
</dbReference>
<evidence type="ECO:0000259" key="4">
    <source>
        <dbReference type="PROSITE" id="PS51387"/>
    </source>
</evidence>
<feature type="domain" description="FAD-binding PCMH-type" evidence="4">
    <location>
        <begin position="1"/>
        <end position="173"/>
    </location>
</feature>
<keyword evidence="1" id="KW-0285">Flavoprotein</keyword>
<dbReference type="Pfam" id="PF00941">
    <property type="entry name" value="FAD_binding_5"/>
    <property type="match status" value="1"/>
</dbReference>
<dbReference type="InterPro" id="IPR016169">
    <property type="entry name" value="FAD-bd_PCMH_sub2"/>
</dbReference>
<reference evidence="5 6" key="1">
    <citation type="submission" date="2023-07" db="EMBL/GenBank/DDBJ databases">
        <title>The novel representative of Negativicutes class, Anaeroselena agilis gen. nov. sp. nov.</title>
        <authorList>
            <person name="Prokofeva M.I."/>
            <person name="Elcheninov A.G."/>
            <person name="Klyukina A."/>
            <person name="Kublanov I.V."/>
            <person name="Frolov E.N."/>
            <person name="Podosokorskaya O.A."/>
        </authorList>
    </citation>
    <scope>NUCLEOTIDE SEQUENCE [LARGE SCALE GENOMIC DNA]</scope>
    <source>
        <strain evidence="5 6">4137-cl</strain>
    </source>
</reference>
<dbReference type="SMART" id="SM01092">
    <property type="entry name" value="CO_deh_flav_C"/>
    <property type="match status" value="1"/>
</dbReference>
<evidence type="ECO:0000256" key="3">
    <source>
        <dbReference type="ARBA" id="ARBA00023002"/>
    </source>
</evidence>
<protein>
    <submittedName>
        <fullName evidence="5">Xanthine dehydrogenase family protein subunit M</fullName>
    </submittedName>
</protein>
<organism evidence="5 6">
    <name type="scientific">Anaeroselena agilis</name>
    <dbReference type="NCBI Taxonomy" id="3063788"/>
    <lineage>
        <taxon>Bacteria</taxon>
        <taxon>Bacillati</taxon>
        <taxon>Bacillota</taxon>
        <taxon>Negativicutes</taxon>
        <taxon>Acetonemataceae</taxon>
        <taxon>Anaeroselena</taxon>
    </lineage>
</organism>
<dbReference type="Gene3D" id="3.30.43.10">
    <property type="entry name" value="Uridine Diphospho-n-acetylenolpyruvylglucosamine Reductase, domain 2"/>
    <property type="match status" value="1"/>
</dbReference>
<evidence type="ECO:0000256" key="1">
    <source>
        <dbReference type="ARBA" id="ARBA00022630"/>
    </source>
</evidence>
<dbReference type="PROSITE" id="PS51387">
    <property type="entry name" value="FAD_PCMH"/>
    <property type="match status" value="1"/>
</dbReference>
<dbReference type="EMBL" id="JAUOZS010000001">
    <property type="protein sequence ID" value="MDT8903297.1"/>
    <property type="molecule type" value="Genomic_DNA"/>
</dbReference>
<dbReference type="InterPro" id="IPR002346">
    <property type="entry name" value="Mopterin_DH_FAD-bd"/>
</dbReference>
<dbReference type="Gene3D" id="3.30.465.10">
    <property type="match status" value="1"/>
</dbReference>
<dbReference type="InterPro" id="IPR036318">
    <property type="entry name" value="FAD-bd_PCMH-like_sf"/>
</dbReference>
<evidence type="ECO:0000256" key="2">
    <source>
        <dbReference type="ARBA" id="ARBA00022827"/>
    </source>
</evidence>
<dbReference type="PANTHER" id="PTHR42659:SF2">
    <property type="entry name" value="XANTHINE DEHYDROGENASE SUBUNIT C-RELATED"/>
    <property type="match status" value="1"/>
</dbReference>
<gene>
    <name evidence="5" type="ORF">Q4T40_18865</name>
</gene>
<proteinExistence type="predicted"/>
<dbReference type="PANTHER" id="PTHR42659">
    <property type="entry name" value="XANTHINE DEHYDROGENASE SUBUNIT C-RELATED"/>
    <property type="match status" value="1"/>
</dbReference>
<keyword evidence="3" id="KW-0560">Oxidoreductase</keyword>
<dbReference type="Pfam" id="PF03450">
    <property type="entry name" value="CO_deh_flav_C"/>
    <property type="match status" value="1"/>
</dbReference>
<dbReference type="Proteomes" id="UP001254848">
    <property type="component" value="Unassembled WGS sequence"/>
</dbReference>
<dbReference type="RefSeq" id="WP_413781756.1">
    <property type="nucleotide sequence ID" value="NZ_JAUOZS010000001.1"/>
</dbReference>
<dbReference type="InterPro" id="IPR016167">
    <property type="entry name" value="FAD-bd_PCMH_sub1"/>
</dbReference>
<dbReference type="SUPFAM" id="SSF56176">
    <property type="entry name" value="FAD-binding/transporter-associated domain-like"/>
    <property type="match status" value="1"/>
</dbReference>
<keyword evidence="2" id="KW-0274">FAD</keyword>
<dbReference type="InterPro" id="IPR005107">
    <property type="entry name" value="CO_DH_flav_C"/>
</dbReference>
<sequence length="293" mass="30670">MSYTYHAPRSIAELMAVMAEKKDGAMVLAGGTDVMVEIRAGHTPQALVDITKIADLNGIRSDGDTIHIGPTTTFTAIVESPIIREAAFVLAQAAASVGSPQIRNRGTVGGNIVNASPAADSVPALVALDAGLRLLSPAGERTLGIEEFLVGVGQTAILPGEVLVDISFPALAPKTGSAFIKLGRRKALAISRISAAAIIGYDDRELMCTDCRIAVGAVAQSPFRVRTAENIWKNCSLTRNNRDACVQAALQEISVTLGQRASAAYKKQAGPAIIRRAVDAALGQVFGGWEQVL</sequence>
<dbReference type="InterPro" id="IPR051312">
    <property type="entry name" value="Diverse_Substr_Oxidored"/>
</dbReference>
<keyword evidence="6" id="KW-1185">Reference proteome</keyword>
<accession>A0ABU3P2Q0</accession>
<name>A0ABU3P2Q0_9FIRM</name>